<keyword evidence="3" id="KW-1185">Reference proteome</keyword>
<dbReference type="EMBL" id="LWDX02034850">
    <property type="protein sequence ID" value="OEL26351.1"/>
    <property type="molecule type" value="Genomic_DNA"/>
</dbReference>
<accession>A0A1E5VMJ4</accession>
<dbReference type="AlphaFoldDB" id="A0A1E5VMJ4"/>
<name>A0A1E5VMJ4_9POAL</name>
<organism evidence="2 3">
    <name type="scientific">Dichanthelium oligosanthes</name>
    <dbReference type="NCBI Taxonomy" id="888268"/>
    <lineage>
        <taxon>Eukaryota</taxon>
        <taxon>Viridiplantae</taxon>
        <taxon>Streptophyta</taxon>
        <taxon>Embryophyta</taxon>
        <taxon>Tracheophyta</taxon>
        <taxon>Spermatophyta</taxon>
        <taxon>Magnoliopsida</taxon>
        <taxon>Liliopsida</taxon>
        <taxon>Poales</taxon>
        <taxon>Poaceae</taxon>
        <taxon>PACMAD clade</taxon>
        <taxon>Panicoideae</taxon>
        <taxon>Panicodae</taxon>
        <taxon>Paniceae</taxon>
        <taxon>Dichantheliinae</taxon>
        <taxon>Dichanthelium</taxon>
    </lineage>
</organism>
<proteinExistence type="predicted"/>
<feature type="region of interest" description="Disordered" evidence="1">
    <location>
        <begin position="1"/>
        <end position="27"/>
    </location>
</feature>
<gene>
    <name evidence="2" type="ORF">BAE44_0012634</name>
</gene>
<evidence type="ECO:0000313" key="3">
    <source>
        <dbReference type="Proteomes" id="UP000095767"/>
    </source>
</evidence>
<protein>
    <submittedName>
        <fullName evidence="2">Uncharacterized protein</fullName>
    </submittedName>
</protein>
<sequence>MPSAAIIRPRKRPRLGEHPTPWPSSSSPLAPLPLDLLLEIAGLTDLVGAPVELPLLLFGSGPLGGDVGRQEPNRARCGHQQDMRTVKLKWFGGRSGVVLIGMPDRGDFCWLDIRTKEIIKSSGSTPDIDYLFPYEMDLSAWVPTSFHRTFSFVSFPSILNFDPCSLGYV</sequence>
<evidence type="ECO:0000313" key="2">
    <source>
        <dbReference type="EMBL" id="OEL26351.1"/>
    </source>
</evidence>
<reference evidence="2 3" key="1">
    <citation type="submission" date="2016-09" db="EMBL/GenBank/DDBJ databases">
        <title>The draft genome of Dichanthelium oligosanthes: A C3 panicoid grass species.</title>
        <authorList>
            <person name="Studer A.J."/>
            <person name="Schnable J.C."/>
            <person name="Brutnell T.P."/>
        </authorList>
    </citation>
    <scope>NUCLEOTIDE SEQUENCE [LARGE SCALE GENOMIC DNA]</scope>
    <source>
        <strain evidence="3">cv. Kellogg 1175</strain>
        <tissue evidence="2">Leaf</tissue>
    </source>
</reference>
<evidence type="ECO:0000256" key="1">
    <source>
        <dbReference type="SAM" id="MobiDB-lite"/>
    </source>
</evidence>
<comment type="caution">
    <text evidence="2">The sequence shown here is derived from an EMBL/GenBank/DDBJ whole genome shotgun (WGS) entry which is preliminary data.</text>
</comment>
<dbReference type="Proteomes" id="UP000095767">
    <property type="component" value="Unassembled WGS sequence"/>
</dbReference>